<evidence type="ECO:0000313" key="2">
    <source>
        <dbReference type="Proteomes" id="UP000295497"/>
    </source>
</evidence>
<proteinExistence type="predicted"/>
<evidence type="ECO:0000313" key="1">
    <source>
        <dbReference type="EMBL" id="AUX32170.1"/>
    </source>
</evidence>
<protein>
    <submittedName>
        <fullName evidence="1">Uncharacterized protein</fullName>
    </submittedName>
</protein>
<dbReference type="AlphaFoldDB" id="A0A4P2QPT8"/>
<reference evidence="1 2" key="1">
    <citation type="submission" date="2015-09" db="EMBL/GenBank/DDBJ databases">
        <title>Sorangium comparison.</title>
        <authorList>
            <person name="Zaburannyi N."/>
            <person name="Bunk B."/>
            <person name="Overmann J."/>
            <person name="Mueller R."/>
        </authorList>
    </citation>
    <scope>NUCLEOTIDE SEQUENCE [LARGE SCALE GENOMIC DNA]</scope>
    <source>
        <strain evidence="1 2">So ce836</strain>
    </source>
</reference>
<sequence length="118" mass="12273">MIPDSRAGATVQGCEIGPYACPSRATVRLTVSRSGEPSCVGPPALSVAMAQTSWGIGCRMNGRPVVDRISGRPNVPFHENEPLVVLSSILIASASPGVHCHIRSGASRPRGHTVPSYG</sequence>
<accession>A0A4P2QPT8</accession>
<gene>
    <name evidence="1" type="ORF">SOCE836_043070</name>
</gene>
<name>A0A4P2QPT8_SORCE</name>
<dbReference type="RefSeq" id="WP_165374082.1">
    <property type="nucleotide sequence ID" value="NZ_CP012672.1"/>
</dbReference>
<organism evidence="1 2">
    <name type="scientific">Sorangium cellulosum</name>
    <name type="common">Polyangium cellulosum</name>
    <dbReference type="NCBI Taxonomy" id="56"/>
    <lineage>
        <taxon>Bacteria</taxon>
        <taxon>Pseudomonadati</taxon>
        <taxon>Myxococcota</taxon>
        <taxon>Polyangia</taxon>
        <taxon>Polyangiales</taxon>
        <taxon>Polyangiaceae</taxon>
        <taxon>Sorangium</taxon>
    </lineage>
</organism>
<dbReference type="EMBL" id="CP012672">
    <property type="protein sequence ID" value="AUX32170.1"/>
    <property type="molecule type" value="Genomic_DNA"/>
</dbReference>
<dbReference type="Proteomes" id="UP000295497">
    <property type="component" value="Chromosome"/>
</dbReference>